<feature type="compositionally biased region" description="Polar residues" evidence="1">
    <location>
        <begin position="143"/>
        <end position="155"/>
    </location>
</feature>
<evidence type="ECO:0000313" key="4">
    <source>
        <dbReference type="Proteomes" id="UP000317778"/>
    </source>
</evidence>
<evidence type="ECO:0000259" key="2">
    <source>
        <dbReference type="SMART" id="SM00960"/>
    </source>
</evidence>
<gene>
    <name evidence="3" type="ORF">CEE36_03405</name>
</gene>
<feature type="region of interest" description="Disordered" evidence="1">
    <location>
        <begin position="127"/>
        <end position="155"/>
    </location>
</feature>
<sequence>MPGLKDELQEVLTHLNRSAPEIKSSAFVSLDGLMLASALPSSTDEDAIAAMSATVLGLGERTTKEFAVGELEQVYFKGGGGYIILQAAGDDGVLVAVTDESAKLGILFLLLSRTAEEIRIIVNRAIAPKVPSPPPQPEDRSSGPATGQSPSPWSP</sequence>
<accession>A0A532V995</accession>
<dbReference type="Proteomes" id="UP000317778">
    <property type="component" value="Unassembled WGS sequence"/>
</dbReference>
<organism evidence="3 4">
    <name type="scientific">candidate division TA06 bacterium B3_TA06</name>
    <dbReference type="NCBI Taxonomy" id="2012487"/>
    <lineage>
        <taxon>Bacteria</taxon>
        <taxon>Bacteria division TA06</taxon>
    </lineage>
</organism>
<dbReference type="EMBL" id="NJBO01000003">
    <property type="protein sequence ID" value="TKJ43746.1"/>
    <property type="molecule type" value="Genomic_DNA"/>
</dbReference>
<dbReference type="AlphaFoldDB" id="A0A532V995"/>
<dbReference type="SUPFAM" id="SSF103196">
    <property type="entry name" value="Roadblock/LC7 domain"/>
    <property type="match status" value="1"/>
</dbReference>
<evidence type="ECO:0000256" key="1">
    <source>
        <dbReference type="SAM" id="MobiDB-lite"/>
    </source>
</evidence>
<dbReference type="SMART" id="SM00960">
    <property type="entry name" value="Robl_LC7"/>
    <property type="match status" value="1"/>
</dbReference>
<protein>
    <recommendedName>
        <fullName evidence="2">Roadblock/LAMTOR2 domain-containing protein</fullName>
    </recommendedName>
</protein>
<reference evidence="3 4" key="1">
    <citation type="submission" date="2017-06" db="EMBL/GenBank/DDBJ databases">
        <title>Novel microbial phyla capable of carbon fixation and sulfur reduction in deep-sea sediments.</title>
        <authorList>
            <person name="Huang J."/>
            <person name="Baker B."/>
            <person name="Wang Y."/>
        </authorList>
    </citation>
    <scope>NUCLEOTIDE SEQUENCE [LARGE SCALE GENOMIC DNA]</scope>
    <source>
        <strain evidence="3">B3_TA06</strain>
    </source>
</reference>
<dbReference type="InterPro" id="IPR004942">
    <property type="entry name" value="Roadblock/LAMTOR2_dom"/>
</dbReference>
<evidence type="ECO:0000313" key="3">
    <source>
        <dbReference type="EMBL" id="TKJ43746.1"/>
    </source>
</evidence>
<proteinExistence type="predicted"/>
<name>A0A532V995_UNCT6</name>
<comment type="caution">
    <text evidence="3">The sequence shown here is derived from an EMBL/GenBank/DDBJ whole genome shotgun (WGS) entry which is preliminary data.</text>
</comment>
<dbReference type="Pfam" id="PF03259">
    <property type="entry name" value="Robl_LC7"/>
    <property type="match status" value="1"/>
</dbReference>
<feature type="domain" description="Roadblock/LAMTOR2" evidence="2">
    <location>
        <begin position="9"/>
        <end position="98"/>
    </location>
</feature>
<dbReference type="Gene3D" id="3.30.450.30">
    <property type="entry name" value="Dynein light chain 2a, cytoplasmic"/>
    <property type="match status" value="1"/>
</dbReference>